<dbReference type="Gene3D" id="1.10.287.890">
    <property type="entry name" value="Crystal structure of tRNA isopentenylpyrophosphate transferase (bh2366) domain"/>
    <property type="match status" value="1"/>
</dbReference>
<evidence type="ECO:0000256" key="3">
    <source>
        <dbReference type="ARBA" id="ARBA00022712"/>
    </source>
</evidence>
<comment type="catalytic activity">
    <reaction evidence="7">
        <text>dimethylallyl diphosphate + ATP = N(6)-(dimethylallyl)adenosine 5'-triphosphate + diphosphate</text>
        <dbReference type="Rhea" id="RHEA:36331"/>
        <dbReference type="ChEBI" id="CHEBI:30616"/>
        <dbReference type="ChEBI" id="CHEBI:33019"/>
        <dbReference type="ChEBI" id="CHEBI:57623"/>
        <dbReference type="ChEBI" id="CHEBI:73532"/>
        <dbReference type="EC" id="2.5.1.112"/>
    </reaction>
</comment>
<evidence type="ECO:0000256" key="10">
    <source>
        <dbReference type="ARBA" id="ARBA00066838"/>
    </source>
</evidence>
<evidence type="ECO:0000313" key="11">
    <source>
        <dbReference type="EnsemblPlants" id="OMERI03G16190.1"/>
    </source>
</evidence>
<dbReference type="PANTHER" id="PTHR11088">
    <property type="entry name" value="TRNA DIMETHYLALLYLTRANSFERASE"/>
    <property type="match status" value="1"/>
</dbReference>
<dbReference type="GO" id="GO:0005739">
    <property type="term" value="C:mitochondrion"/>
    <property type="evidence" value="ECO:0007669"/>
    <property type="project" value="TreeGrafter"/>
</dbReference>
<dbReference type="GO" id="GO:0052622">
    <property type="term" value="F:ATP/ADP dimethylallyltransferase activity"/>
    <property type="evidence" value="ECO:0007669"/>
    <property type="project" value="UniProtKB-EC"/>
</dbReference>
<dbReference type="Gene3D" id="3.40.50.300">
    <property type="entry name" value="P-loop containing nucleotide triphosphate hydrolases"/>
    <property type="match status" value="1"/>
</dbReference>
<dbReference type="GO" id="GO:0005524">
    <property type="term" value="F:ATP binding"/>
    <property type="evidence" value="ECO:0007669"/>
    <property type="project" value="UniProtKB-KW"/>
</dbReference>
<evidence type="ECO:0000256" key="8">
    <source>
        <dbReference type="ARBA" id="ARBA00052386"/>
    </source>
</evidence>
<dbReference type="Gramene" id="OMERI03G16190.1">
    <property type="protein sequence ID" value="OMERI03G16190.1"/>
    <property type="gene ID" value="OMERI03G16190"/>
</dbReference>
<dbReference type="Proteomes" id="UP000008021">
    <property type="component" value="Chromosome 3"/>
</dbReference>
<dbReference type="eggNOG" id="KOG1384">
    <property type="taxonomic scope" value="Eukaryota"/>
</dbReference>
<dbReference type="PANTHER" id="PTHR11088:SF37">
    <property type="entry name" value="ADENYLATE ISOPENTENYLTRANSFERASE"/>
    <property type="match status" value="1"/>
</dbReference>
<evidence type="ECO:0000256" key="9">
    <source>
        <dbReference type="ARBA" id="ARBA00055191"/>
    </source>
</evidence>
<dbReference type="EnsemblPlants" id="OMERI03G16190.1">
    <property type="protein sequence ID" value="OMERI03G16190.1"/>
    <property type="gene ID" value="OMERI03G16190"/>
</dbReference>
<proteinExistence type="inferred from homology"/>
<dbReference type="GO" id="GO:0006400">
    <property type="term" value="P:tRNA modification"/>
    <property type="evidence" value="ECO:0007669"/>
    <property type="project" value="TreeGrafter"/>
</dbReference>
<keyword evidence="5" id="KW-0067">ATP-binding</keyword>
<dbReference type="AlphaFoldDB" id="A0A0E0D0U5"/>
<dbReference type="InterPro" id="IPR027417">
    <property type="entry name" value="P-loop_NTPase"/>
</dbReference>
<comment type="similarity">
    <text evidence="1">Belongs to the IPP transferase family.</text>
</comment>
<evidence type="ECO:0000256" key="1">
    <source>
        <dbReference type="ARBA" id="ARBA00005842"/>
    </source>
</evidence>
<name>A0A0E0D0U5_9ORYZ</name>
<organism evidence="11">
    <name type="scientific">Oryza meridionalis</name>
    <dbReference type="NCBI Taxonomy" id="40149"/>
    <lineage>
        <taxon>Eukaryota</taxon>
        <taxon>Viridiplantae</taxon>
        <taxon>Streptophyta</taxon>
        <taxon>Embryophyta</taxon>
        <taxon>Tracheophyta</taxon>
        <taxon>Spermatophyta</taxon>
        <taxon>Magnoliopsida</taxon>
        <taxon>Liliopsida</taxon>
        <taxon>Poales</taxon>
        <taxon>Poaceae</taxon>
        <taxon>BOP clade</taxon>
        <taxon>Oryzoideae</taxon>
        <taxon>Oryzeae</taxon>
        <taxon>Oryzinae</taxon>
        <taxon>Oryza</taxon>
    </lineage>
</organism>
<keyword evidence="12" id="KW-1185">Reference proteome</keyword>
<evidence type="ECO:0000256" key="4">
    <source>
        <dbReference type="ARBA" id="ARBA00022741"/>
    </source>
</evidence>
<evidence type="ECO:0000256" key="5">
    <source>
        <dbReference type="ARBA" id="ARBA00022840"/>
    </source>
</evidence>
<comment type="function">
    <text evidence="9">Involved in cytokinin biosynthesis. Catalyzes the transfer of an isopentenyl group from dimethylallyl diphosphate (DMAPP) to ATP and ADP.</text>
</comment>
<evidence type="ECO:0000256" key="7">
    <source>
        <dbReference type="ARBA" id="ARBA00051744"/>
    </source>
</evidence>
<sequence>MEHCNGIAAVGRWLSTKPKVIFVLGATATGKSKLAIRLAARFDGEVINSDKIQAHDGFPVITNKVTDEEHAGVAHHLLGGVRPDADFTAEDFRREAAAAVARVHAAGRLPVVAGGSNTYVEALVSGGAFLAVYDCLFLWTDVAPDLLRWYTAARVDDMVRRGLVGEARAGFDAGADYTRGVRRAIGLPEMHGYLLAEREGAGAEEDDDLLAGMLEAAVREIKDNTFRLTVSQVAKIRRLSALPGWDVRRVDATAVVARMAEGAPHGETWREVVWEPCEEMVSRFLETPAATAAAVVANGKVDVNVGDAATGGAGVPEAAAAAAVAAGVV</sequence>
<dbReference type="SUPFAM" id="SSF52540">
    <property type="entry name" value="P-loop containing nucleoside triphosphate hydrolases"/>
    <property type="match status" value="1"/>
</dbReference>
<dbReference type="HOGENOM" id="CLU_032616_4_1_1"/>
<comment type="catalytic activity">
    <reaction evidence="8">
        <text>dimethylallyl diphosphate + ADP = N(6)-(dimethylallyl)adenosine 5'-diphosphate + diphosphate</text>
        <dbReference type="Rhea" id="RHEA:36327"/>
        <dbReference type="ChEBI" id="CHEBI:33019"/>
        <dbReference type="ChEBI" id="CHEBI:57623"/>
        <dbReference type="ChEBI" id="CHEBI:73533"/>
        <dbReference type="ChEBI" id="CHEBI:456216"/>
        <dbReference type="EC" id="2.5.1.112"/>
    </reaction>
</comment>
<reference evidence="11" key="2">
    <citation type="submission" date="2018-05" db="EMBL/GenBank/DDBJ databases">
        <title>OmerRS3 (Oryza meridionalis Reference Sequence Version 3).</title>
        <authorList>
            <person name="Zhang J."/>
            <person name="Kudrna D."/>
            <person name="Lee S."/>
            <person name="Talag J."/>
            <person name="Welchert J."/>
            <person name="Wing R.A."/>
        </authorList>
    </citation>
    <scope>NUCLEOTIDE SEQUENCE [LARGE SCALE GENOMIC DNA]</scope>
    <source>
        <strain evidence="11">cv. OR44</strain>
    </source>
</reference>
<dbReference type="GO" id="GO:0009691">
    <property type="term" value="P:cytokinin biosynthetic process"/>
    <property type="evidence" value="ECO:0007669"/>
    <property type="project" value="UniProtKB-KW"/>
</dbReference>
<keyword evidence="3" id="KW-0203">Cytokinin biosynthesis</keyword>
<reference evidence="11" key="1">
    <citation type="submission" date="2015-04" db="UniProtKB">
        <authorList>
            <consortium name="EnsemblPlants"/>
        </authorList>
    </citation>
    <scope>IDENTIFICATION</scope>
</reference>
<keyword evidence="6" id="KW-0809">Transit peptide</keyword>
<keyword evidence="2" id="KW-0808">Transferase</keyword>
<dbReference type="InterPro" id="IPR039657">
    <property type="entry name" value="Dimethylallyltransferase"/>
</dbReference>
<dbReference type="Pfam" id="PF01715">
    <property type="entry name" value="IPPT"/>
    <property type="match status" value="2"/>
</dbReference>
<dbReference type="GO" id="GO:0052381">
    <property type="term" value="F:tRNA dimethylallyltransferase activity"/>
    <property type="evidence" value="ECO:0007669"/>
    <property type="project" value="TreeGrafter"/>
</dbReference>
<protein>
    <recommendedName>
        <fullName evidence="10">adenylate dimethylallyltransferase (ADP/ATP-dependent)</fullName>
        <ecNumber evidence="10">2.5.1.112</ecNumber>
    </recommendedName>
</protein>
<evidence type="ECO:0000256" key="2">
    <source>
        <dbReference type="ARBA" id="ARBA00022679"/>
    </source>
</evidence>
<accession>A0A0E0D0U5</accession>
<evidence type="ECO:0000313" key="12">
    <source>
        <dbReference type="Proteomes" id="UP000008021"/>
    </source>
</evidence>
<evidence type="ECO:0000256" key="6">
    <source>
        <dbReference type="ARBA" id="ARBA00022946"/>
    </source>
</evidence>
<keyword evidence="4" id="KW-0547">Nucleotide-binding</keyword>
<dbReference type="GO" id="GO:0009824">
    <property type="term" value="F:AMP dimethylallyltransferase activity"/>
    <property type="evidence" value="ECO:0007669"/>
    <property type="project" value="UniProtKB-ARBA"/>
</dbReference>
<dbReference type="STRING" id="40149.A0A0E0D0U5"/>
<dbReference type="FunFam" id="1.10.287.890:FF:000002">
    <property type="entry name" value="Adenylate isopentenyltransferase 5, chloroplastic"/>
    <property type="match status" value="1"/>
</dbReference>
<dbReference type="EC" id="2.5.1.112" evidence="10"/>